<keyword evidence="1" id="KW-0812">Transmembrane</keyword>
<protein>
    <recommendedName>
        <fullName evidence="4">DUF3667 domain-containing protein</fullName>
    </recommendedName>
</protein>
<keyword evidence="1" id="KW-1133">Transmembrane helix</keyword>
<name>A0A8J3D5A5_9BACT</name>
<feature type="transmembrane region" description="Helical" evidence="1">
    <location>
        <begin position="236"/>
        <end position="259"/>
    </location>
</feature>
<evidence type="ECO:0008006" key="4">
    <source>
        <dbReference type="Google" id="ProtNLM"/>
    </source>
</evidence>
<accession>A0A8J3D5A5</accession>
<dbReference type="Pfam" id="PF12412">
    <property type="entry name" value="DUF3667"/>
    <property type="match status" value="1"/>
</dbReference>
<evidence type="ECO:0000313" key="2">
    <source>
        <dbReference type="EMBL" id="GHB76503.1"/>
    </source>
</evidence>
<feature type="transmembrane region" description="Helical" evidence="1">
    <location>
        <begin position="172"/>
        <end position="193"/>
    </location>
</feature>
<evidence type="ECO:0000313" key="3">
    <source>
        <dbReference type="Proteomes" id="UP000598271"/>
    </source>
</evidence>
<evidence type="ECO:0000256" key="1">
    <source>
        <dbReference type="SAM" id="Phobius"/>
    </source>
</evidence>
<dbReference type="Proteomes" id="UP000598271">
    <property type="component" value="Unassembled WGS sequence"/>
</dbReference>
<dbReference type="RefSeq" id="WP_189565624.1">
    <property type="nucleotide sequence ID" value="NZ_BMXF01000003.1"/>
</dbReference>
<feature type="transmembrane region" description="Helical" evidence="1">
    <location>
        <begin position="81"/>
        <end position="98"/>
    </location>
</feature>
<comment type="caution">
    <text evidence="2">The sequence shown here is derived from an EMBL/GenBank/DDBJ whole genome shotgun (WGS) entry which is preliminary data.</text>
</comment>
<gene>
    <name evidence="2" type="ORF">GCM10007390_33050</name>
</gene>
<organism evidence="2 3">
    <name type="scientific">Persicitalea jodogahamensis</name>
    <dbReference type="NCBI Taxonomy" id="402147"/>
    <lineage>
        <taxon>Bacteria</taxon>
        <taxon>Pseudomonadati</taxon>
        <taxon>Bacteroidota</taxon>
        <taxon>Cytophagia</taxon>
        <taxon>Cytophagales</taxon>
        <taxon>Spirosomataceae</taxon>
        <taxon>Persicitalea</taxon>
    </lineage>
</organism>
<feature type="transmembrane region" description="Helical" evidence="1">
    <location>
        <begin position="205"/>
        <end position="224"/>
    </location>
</feature>
<keyword evidence="3" id="KW-1185">Reference proteome</keyword>
<dbReference type="AlphaFoldDB" id="A0A8J3D5A5"/>
<proteinExistence type="predicted"/>
<dbReference type="EMBL" id="BMXF01000003">
    <property type="protein sequence ID" value="GHB76503.1"/>
    <property type="molecule type" value="Genomic_DNA"/>
</dbReference>
<dbReference type="InterPro" id="IPR022134">
    <property type="entry name" value="DUF3667"/>
</dbReference>
<reference evidence="2 3" key="1">
    <citation type="journal article" date="2014" name="Int. J. Syst. Evol. Microbiol.">
        <title>Complete genome sequence of Corynebacterium casei LMG S-19264T (=DSM 44701T), isolated from a smear-ripened cheese.</title>
        <authorList>
            <consortium name="US DOE Joint Genome Institute (JGI-PGF)"/>
            <person name="Walter F."/>
            <person name="Albersmeier A."/>
            <person name="Kalinowski J."/>
            <person name="Ruckert C."/>
        </authorList>
    </citation>
    <scope>NUCLEOTIDE SEQUENCE [LARGE SCALE GENOMIC DNA]</scope>
    <source>
        <strain evidence="2 3">KCTC 12866</strain>
    </source>
</reference>
<feature type="transmembrane region" description="Helical" evidence="1">
    <location>
        <begin position="141"/>
        <end position="160"/>
    </location>
</feature>
<keyword evidence="1" id="KW-0472">Membrane</keyword>
<sequence length="268" mass="30597">MSANCLNCGTHLQDSYKYCPSCSQKKDTHRIHFHDLLHDAVHYVTHADKGFLYLLRSLATSTGVVAREYVEGKRKKYFPPLNFYLIVAGLFVLTMTTLEKPPTDVEKENPRISQITDPVEKQRVIRIYERKAVAMHFTAQYSNLLAFIAIPIIALIYWLFYMKASYNYIEHLIAGMYMNGFTNLLYILLFVPITRLLAGEQSSRFLGVYFLGQLVYSGIFYYKFINRTGKAALAKAFGATLLTLVVWVAGTSFAISQYISTGFWGLVK</sequence>